<organism evidence="3 4">
    <name type="scientific">Fimbriiglobus ruber</name>
    <dbReference type="NCBI Taxonomy" id="1908690"/>
    <lineage>
        <taxon>Bacteria</taxon>
        <taxon>Pseudomonadati</taxon>
        <taxon>Planctomycetota</taxon>
        <taxon>Planctomycetia</taxon>
        <taxon>Gemmatales</taxon>
        <taxon>Gemmataceae</taxon>
        <taxon>Fimbriiglobus</taxon>
    </lineage>
</organism>
<keyword evidence="4" id="KW-1185">Reference proteome</keyword>
<evidence type="ECO:0000313" key="3">
    <source>
        <dbReference type="EMBL" id="OWK41280.1"/>
    </source>
</evidence>
<evidence type="ECO:0000256" key="1">
    <source>
        <dbReference type="SAM" id="MobiDB-lite"/>
    </source>
</evidence>
<reference evidence="4" key="1">
    <citation type="submission" date="2017-06" db="EMBL/GenBank/DDBJ databases">
        <title>Genome analysis of Fimbriiglobus ruber SP5, the first member of the order Planctomycetales with confirmed chitinolytic capability.</title>
        <authorList>
            <person name="Ravin N.V."/>
            <person name="Rakitin A.L."/>
            <person name="Ivanova A.A."/>
            <person name="Beletsky A.V."/>
            <person name="Kulichevskaya I.S."/>
            <person name="Mardanov A.V."/>
            <person name="Dedysh S.N."/>
        </authorList>
    </citation>
    <scope>NUCLEOTIDE SEQUENCE [LARGE SCALE GENOMIC DNA]</scope>
    <source>
        <strain evidence="4">SP5</strain>
    </source>
</reference>
<protein>
    <recommendedName>
        <fullName evidence="2">Helix-turn-helix domain-containing protein</fullName>
    </recommendedName>
</protein>
<evidence type="ECO:0000313" key="4">
    <source>
        <dbReference type="Proteomes" id="UP000214646"/>
    </source>
</evidence>
<dbReference type="EMBL" id="NIDE01000006">
    <property type="protein sequence ID" value="OWK41280.1"/>
    <property type="molecule type" value="Genomic_DNA"/>
</dbReference>
<feature type="region of interest" description="Disordered" evidence="1">
    <location>
        <begin position="1"/>
        <end position="20"/>
    </location>
</feature>
<dbReference type="AlphaFoldDB" id="A0A225DIL1"/>
<dbReference type="RefSeq" id="WP_088255742.1">
    <property type="nucleotide sequence ID" value="NZ_NIDE01000006.1"/>
</dbReference>
<dbReference type="Pfam" id="PF12728">
    <property type="entry name" value="HTH_17"/>
    <property type="match status" value="1"/>
</dbReference>
<proteinExistence type="predicted"/>
<dbReference type="NCBIfam" id="TIGR01764">
    <property type="entry name" value="excise"/>
    <property type="match status" value="1"/>
</dbReference>
<dbReference type="OrthoDB" id="157027at2"/>
<evidence type="ECO:0000259" key="2">
    <source>
        <dbReference type="Pfam" id="PF12728"/>
    </source>
</evidence>
<name>A0A225DIL1_9BACT</name>
<dbReference type="GO" id="GO:0003677">
    <property type="term" value="F:DNA binding"/>
    <property type="evidence" value="ECO:0007669"/>
    <property type="project" value="InterPro"/>
</dbReference>
<gene>
    <name evidence="3" type="ORF">FRUB_04643</name>
</gene>
<dbReference type="InterPro" id="IPR041657">
    <property type="entry name" value="HTH_17"/>
</dbReference>
<dbReference type="InterPro" id="IPR010093">
    <property type="entry name" value="SinI_DNA-bd"/>
</dbReference>
<comment type="caution">
    <text evidence="3">The sequence shown here is derived from an EMBL/GenBank/DDBJ whole genome shotgun (WGS) entry which is preliminary data.</text>
</comment>
<feature type="domain" description="Helix-turn-helix" evidence="2">
    <location>
        <begin position="21"/>
        <end position="65"/>
    </location>
</feature>
<sequence>MTHSTLTTAPPGRTPGAPWPIPDAAAFLSISERHMHRLIDAKKVKAVRLGRRRLIPDAEVQRLASNGC</sequence>
<dbReference type="Proteomes" id="UP000214646">
    <property type="component" value="Unassembled WGS sequence"/>
</dbReference>
<accession>A0A225DIL1</accession>
<feature type="compositionally biased region" description="Low complexity" evidence="1">
    <location>
        <begin position="1"/>
        <end position="16"/>
    </location>
</feature>